<dbReference type="Proteomes" id="UP000053095">
    <property type="component" value="Unassembled WGS sequence"/>
</dbReference>
<organism evidence="3 4">
    <name type="scientific">Talaromyces pinophilus</name>
    <name type="common">Penicillium pinophilum</name>
    <dbReference type="NCBI Taxonomy" id="128442"/>
    <lineage>
        <taxon>Eukaryota</taxon>
        <taxon>Fungi</taxon>
        <taxon>Dikarya</taxon>
        <taxon>Ascomycota</taxon>
        <taxon>Pezizomycotina</taxon>
        <taxon>Eurotiomycetes</taxon>
        <taxon>Eurotiomycetidae</taxon>
        <taxon>Eurotiales</taxon>
        <taxon>Trichocomaceae</taxon>
        <taxon>Talaromyces</taxon>
        <taxon>Talaromyces sect. Talaromyces</taxon>
    </lineage>
</organism>
<dbReference type="SMART" id="SM00854">
    <property type="entry name" value="PGA_cap"/>
    <property type="match status" value="1"/>
</dbReference>
<dbReference type="AlphaFoldDB" id="A0A6V8H106"/>
<evidence type="ECO:0000313" key="3">
    <source>
        <dbReference type="EMBL" id="GAM34486.1"/>
    </source>
</evidence>
<accession>A0A6V8H106</accession>
<dbReference type="PANTHER" id="PTHR33393">
    <property type="entry name" value="POLYGLUTAMINE SYNTHESIS ACCESSORY PROTEIN RV0574C-RELATED"/>
    <property type="match status" value="1"/>
</dbReference>
<dbReference type="InterPro" id="IPR052169">
    <property type="entry name" value="CW_Biosynth-Accessory"/>
</dbReference>
<name>A0A6V8H106_TALPI</name>
<dbReference type="SUPFAM" id="SSF56300">
    <property type="entry name" value="Metallo-dependent phosphatases"/>
    <property type="match status" value="1"/>
</dbReference>
<sequence>MDLDMANKKYTLNFTGDVMLGRLIDQLYPTHVPSPNDERHVRVFQARHASRLGFRNYTFESPWGTTLPLLATEGDLNFINLETSITTHPIPWPDKVFNYRMHPANAIPILKAAKIDFACLANNHTLDFGTEGLVETIWTLKQHPATPAAATPKGEYRVAFAGAGETAQEAFAPAILSLPRKSNIQQEMIGDRPSVLSASTLDSATPNHSIHVYAATDHPHAWRDIPTFHFVDYTPKSREHLKRLIWKHSPAPEIRSSESTPALKIFSFHWGPNYSWHPSTEIRQMAHFLIFECGIDIVHGHSSHHVQGIECPAPGKLIIYGCGDFVDDYAINKEYRNDLGALYRVIVQEQSDHGGVKPVRVEIFPTRITHFQAHLLQHFRVGGDGDHDWVVDTISRLTGELMGTECGCGYTHEDMTGKEIVRPQLGDRGQLIIDLI</sequence>
<reference evidence="4" key="1">
    <citation type="journal article" date="2015" name="Genome Announc.">
        <title>Draft genome sequence of Talaromyces cellulolyticus strain Y-94, a source of lignocellulosic biomass-degrading enzymes.</title>
        <authorList>
            <person name="Fujii T."/>
            <person name="Koike H."/>
            <person name="Sawayama S."/>
            <person name="Yano S."/>
            <person name="Inoue H."/>
        </authorList>
    </citation>
    <scope>NUCLEOTIDE SEQUENCE [LARGE SCALE GENOMIC DNA]</scope>
    <source>
        <strain evidence="4">Y-94</strain>
    </source>
</reference>
<dbReference type="InterPro" id="IPR029052">
    <property type="entry name" value="Metallo-depent_PP-like"/>
</dbReference>
<dbReference type="Pfam" id="PF09587">
    <property type="entry name" value="PGA_cap"/>
    <property type="match status" value="1"/>
</dbReference>
<evidence type="ECO:0000313" key="4">
    <source>
        <dbReference type="Proteomes" id="UP000053095"/>
    </source>
</evidence>
<dbReference type="CDD" id="cd07381">
    <property type="entry name" value="MPP_CapA"/>
    <property type="match status" value="1"/>
</dbReference>
<dbReference type="InterPro" id="IPR019079">
    <property type="entry name" value="Capsule_synth_CapA"/>
</dbReference>
<dbReference type="PANTHER" id="PTHR33393:SF11">
    <property type="entry name" value="POLYGLUTAMINE SYNTHESIS ACCESSORY PROTEIN RV0574C-RELATED"/>
    <property type="match status" value="1"/>
</dbReference>
<gene>
    <name evidence="3" type="ORF">TCE0_015r02095</name>
</gene>
<protein>
    <submittedName>
        <fullName evidence="3">Polyglutamate biosynthesis protein</fullName>
    </submittedName>
</protein>
<evidence type="ECO:0000259" key="2">
    <source>
        <dbReference type="SMART" id="SM00854"/>
    </source>
</evidence>
<dbReference type="EMBL" id="DF933811">
    <property type="protein sequence ID" value="GAM34486.1"/>
    <property type="molecule type" value="Genomic_DNA"/>
</dbReference>
<evidence type="ECO:0000256" key="1">
    <source>
        <dbReference type="ARBA" id="ARBA00005662"/>
    </source>
</evidence>
<feature type="domain" description="Capsule synthesis protein CapA" evidence="2">
    <location>
        <begin position="11"/>
        <end position="329"/>
    </location>
</feature>
<comment type="similarity">
    <text evidence="1">Belongs to the CapA family.</text>
</comment>
<proteinExistence type="inferred from homology"/>
<keyword evidence="4" id="KW-1185">Reference proteome</keyword>
<comment type="caution">
    <text evidence="3">The sequence shown here is derived from an EMBL/GenBank/DDBJ whole genome shotgun (WGS) entry which is preliminary data.</text>
</comment>